<dbReference type="Pfam" id="PF14858">
    <property type="entry name" value="CFAP54_N"/>
    <property type="match status" value="3"/>
</dbReference>
<reference evidence="1" key="1">
    <citation type="submission" date="2025-08" db="UniProtKB">
        <authorList>
            <consortium name="Ensembl"/>
        </authorList>
    </citation>
    <scope>IDENTIFICATION</scope>
</reference>
<sequence>MGMGWSVFGVQQMAPNPQKMRVATMTTTLAYSTVLFVFGFESVKQFWSTKMEPLPASFYGNMYKRNPVISAFDGDIKNVMSLMKRISTLPTYDHNSYARGAKTLFEIWNKYKPRLPTNYYEEHMLQMNTPHTMGLPFMLYFCDCLYPPPLCVSYLCPCDLCGSQPTQKGVQRLLSILGFVRIMMQAVLPHEHLCWLLYNGSLYIYNICRYLMSMSRAEEFLLWACICLETSIPLMTARFLEWRATLYCAVCQCYYDSQANVQAEVFARRALGKVSELGKLEEMSGLPATTETQRAYKVATIKLATMVFKRSVYEPRRKPKGLFRHKQKSNLKEIQSMPWPRTPTERVLMELFEGNAAQFLAIVEALWDTSRRPLQTGMPEEPEIQEVSLELMSAGISILADVVERTILLCFVPPGENKVSLDAAVKFVKLLFRYEQWDMFCILSDTLQHTLLPVSHNTPLLGLVSYNYVVSVSYTDVQPDGDLVMDIVLYLWSKCKIIFQRAQVRHWDPIHFLGKMENLDKVQ</sequence>
<proteinExistence type="predicted"/>
<dbReference type="InterPro" id="IPR027912">
    <property type="entry name" value="CFAP54"/>
</dbReference>
<dbReference type="GeneTree" id="ENSGT00940000162970"/>
<evidence type="ECO:0000313" key="1">
    <source>
        <dbReference type="Ensembl" id="ENSSTUP00000015363.1"/>
    </source>
</evidence>
<protein>
    <recommendedName>
        <fullName evidence="3">Cilia and flagella associated protein 54</fullName>
    </recommendedName>
</protein>
<dbReference type="AlphaFoldDB" id="A0A673X1P8"/>
<dbReference type="Proteomes" id="UP000472277">
    <property type="component" value="Chromosome 19"/>
</dbReference>
<dbReference type="PANTHER" id="PTHR33487">
    <property type="entry name" value="CILIA- AND FLAGELLA-ASSOCIATED PROTEIN 54"/>
    <property type="match status" value="1"/>
</dbReference>
<name>A0A673X1P8_SALTR</name>
<evidence type="ECO:0000313" key="2">
    <source>
        <dbReference type="Proteomes" id="UP000472277"/>
    </source>
</evidence>
<dbReference type="GO" id="GO:0060271">
    <property type="term" value="P:cilium assembly"/>
    <property type="evidence" value="ECO:0007669"/>
    <property type="project" value="TreeGrafter"/>
</dbReference>
<dbReference type="PANTHER" id="PTHR33487:SF1">
    <property type="entry name" value="CILIA- AND FLAGELLA-ASSOCIATED PROTEIN 54"/>
    <property type="match status" value="1"/>
</dbReference>
<reference evidence="1" key="2">
    <citation type="submission" date="2025-09" db="UniProtKB">
        <authorList>
            <consortium name="Ensembl"/>
        </authorList>
    </citation>
    <scope>IDENTIFICATION</scope>
</reference>
<keyword evidence="2" id="KW-1185">Reference proteome</keyword>
<evidence type="ECO:0008006" key="3">
    <source>
        <dbReference type="Google" id="ProtNLM"/>
    </source>
</evidence>
<dbReference type="Ensembl" id="ENSSTUT00000016219.1">
    <property type="protein sequence ID" value="ENSSTUP00000015363.1"/>
    <property type="gene ID" value="ENSSTUG00000007054.1"/>
</dbReference>
<organism evidence="1 2">
    <name type="scientific">Salmo trutta</name>
    <name type="common">Brown trout</name>
    <dbReference type="NCBI Taxonomy" id="8032"/>
    <lineage>
        <taxon>Eukaryota</taxon>
        <taxon>Metazoa</taxon>
        <taxon>Chordata</taxon>
        <taxon>Craniata</taxon>
        <taxon>Vertebrata</taxon>
        <taxon>Euteleostomi</taxon>
        <taxon>Actinopterygii</taxon>
        <taxon>Neopterygii</taxon>
        <taxon>Teleostei</taxon>
        <taxon>Protacanthopterygii</taxon>
        <taxon>Salmoniformes</taxon>
        <taxon>Salmonidae</taxon>
        <taxon>Salmoninae</taxon>
        <taxon>Salmo</taxon>
    </lineage>
</organism>
<dbReference type="InParanoid" id="A0A673X1P8"/>
<accession>A0A673X1P8</accession>